<dbReference type="InterPro" id="IPR022385">
    <property type="entry name" value="Rhs_assc_core"/>
</dbReference>
<dbReference type="EMBL" id="AMZN01000086">
    <property type="protein sequence ID" value="ELR68973.1"/>
    <property type="molecule type" value="Genomic_DNA"/>
</dbReference>
<comment type="caution">
    <text evidence="1">The sequence shown here is derived from an EMBL/GenBank/DDBJ whole genome shotgun (WGS) entry which is preliminary data.</text>
</comment>
<dbReference type="PANTHER" id="PTHR32305">
    <property type="match status" value="1"/>
</dbReference>
<name>L8JL62_9BACT</name>
<sequence>MYVYISSESAATHWVYFDDMKVTLNESPVVQEDDYYPFGQTFNSYNRVTAERNKYLYNGKEKIDALDLGWYDYGARNYDASIGRFFNQDRFAEKYLSLNPYQYTANNPILFVDINGDSIRISHKKQELTYLINKDGTSSVLDKNGNAYNGKKNKKGQYKGFVGKVQQGLDDIRNGGDSGNGLVTALHDNARDVTITSGTNETEFKGQNITVSWSSGNTSGGLDINGSSNRPAFIGLGHELAHAYDGLDGQIAPGTWYTNSGGQQINNGEKFASHVENTLRSENGLALRQWYGAAGEGRILQNGSNTQSAVHYNIRKRSYTLPGGNIQRQQSIKTPFTYGTHKMKY</sequence>
<dbReference type="PANTHER" id="PTHR32305:SF15">
    <property type="entry name" value="PROTEIN RHSA-RELATED"/>
    <property type="match status" value="1"/>
</dbReference>
<protein>
    <recommendedName>
        <fullName evidence="3">RHS repeat-associated core domain-containing protein</fullName>
    </recommendedName>
</protein>
<dbReference type="AlphaFoldDB" id="L8JL62"/>
<accession>L8JL62</accession>
<reference evidence="1 2" key="1">
    <citation type="submission" date="2012-12" db="EMBL/GenBank/DDBJ databases">
        <title>Genome assembly of Fulvivirga imtechensis AK7.</title>
        <authorList>
            <person name="Nupur N."/>
            <person name="Khatri I."/>
            <person name="Kumar R."/>
            <person name="Subramanian S."/>
            <person name="Pinnaka A."/>
        </authorList>
    </citation>
    <scope>NUCLEOTIDE SEQUENCE [LARGE SCALE GENOMIC DNA]</scope>
    <source>
        <strain evidence="1 2">AK7</strain>
    </source>
</reference>
<evidence type="ECO:0000313" key="1">
    <source>
        <dbReference type="EMBL" id="ELR68973.1"/>
    </source>
</evidence>
<keyword evidence="2" id="KW-1185">Reference proteome</keyword>
<dbReference type="STRING" id="1237149.C900_05531"/>
<dbReference type="InterPro" id="IPR050708">
    <property type="entry name" value="T6SS_VgrG/RHS"/>
</dbReference>
<dbReference type="eggNOG" id="COG3209">
    <property type="taxonomic scope" value="Bacteria"/>
</dbReference>
<dbReference type="Proteomes" id="UP000011135">
    <property type="component" value="Unassembled WGS sequence"/>
</dbReference>
<dbReference type="Gene3D" id="2.180.10.10">
    <property type="entry name" value="RHS repeat-associated core"/>
    <property type="match status" value="1"/>
</dbReference>
<dbReference type="NCBIfam" id="TIGR03696">
    <property type="entry name" value="Rhs_assc_core"/>
    <property type="match status" value="1"/>
</dbReference>
<evidence type="ECO:0008006" key="3">
    <source>
        <dbReference type="Google" id="ProtNLM"/>
    </source>
</evidence>
<dbReference type="InterPro" id="IPR028208">
    <property type="entry name" value="Effector_pro_NleD-like"/>
</dbReference>
<gene>
    <name evidence="1" type="ORF">C900_05531</name>
</gene>
<evidence type="ECO:0000313" key="2">
    <source>
        <dbReference type="Proteomes" id="UP000011135"/>
    </source>
</evidence>
<dbReference type="Pfam" id="PF14891">
    <property type="entry name" value="Peptidase_M91"/>
    <property type="match status" value="1"/>
</dbReference>
<organism evidence="1 2">
    <name type="scientific">Fulvivirga imtechensis AK7</name>
    <dbReference type="NCBI Taxonomy" id="1237149"/>
    <lineage>
        <taxon>Bacteria</taxon>
        <taxon>Pseudomonadati</taxon>
        <taxon>Bacteroidota</taxon>
        <taxon>Cytophagia</taxon>
        <taxon>Cytophagales</taxon>
        <taxon>Fulvivirgaceae</taxon>
        <taxon>Fulvivirga</taxon>
    </lineage>
</organism>
<proteinExistence type="predicted"/>